<name>A0ACC2H052_DALPE</name>
<comment type="caution">
    <text evidence="1">The sequence shown here is derived from an EMBL/GenBank/DDBJ whole genome shotgun (WGS) entry which is preliminary data.</text>
</comment>
<evidence type="ECO:0000313" key="1">
    <source>
        <dbReference type="EMBL" id="KAJ8009339.1"/>
    </source>
</evidence>
<sequence length="137" mass="15855">MRFGKTALRFSCVWKIYALNQDGATISEAYGLSKKLCDRAFLQLLEFFFFLMPEVDVFYNILQKRTIDASGISSALTRFKENVQNMRKRTNEWAAPVHDGTEEPGQRVTNTSLPSWLTARYSHNLSRHFLQLKRGKS</sequence>
<evidence type="ECO:0000313" key="2">
    <source>
        <dbReference type="Proteomes" id="UP001157502"/>
    </source>
</evidence>
<protein>
    <submittedName>
        <fullName evidence="1">Uncharacterized protein</fullName>
    </submittedName>
</protein>
<keyword evidence="2" id="KW-1185">Reference proteome</keyword>
<accession>A0ACC2H052</accession>
<dbReference type="Proteomes" id="UP001157502">
    <property type="component" value="Chromosome 7"/>
</dbReference>
<dbReference type="EMBL" id="CM055734">
    <property type="protein sequence ID" value="KAJ8009339.1"/>
    <property type="molecule type" value="Genomic_DNA"/>
</dbReference>
<reference evidence="1" key="1">
    <citation type="submission" date="2021-05" db="EMBL/GenBank/DDBJ databases">
        <authorList>
            <person name="Pan Q."/>
            <person name="Jouanno E."/>
            <person name="Zahm M."/>
            <person name="Klopp C."/>
            <person name="Cabau C."/>
            <person name="Louis A."/>
            <person name="Berthelot C."/>
            <person name="Parey E."/>
            <person name="Roest Crollius H."/>
            <person name="Montfort J."/>
            <person name="Robinson-Rechavi M."/>
            <person name="Bouchez O."/>
            <person name="Lampietro C."/>
            <person name="Lopez Roques C."/>
            <person name="Donnadieu C."/>
            <person name="Postlethwait J."/>
            <person name="Bobe J."/>
            <person name="Dillon D."/>
            <person name="Chandos A."/>
            <person name="von Hippel F."/>
            <person name="Guiguen Y."/>
        </authorList>
    </citation>
    <scope>NUCLEOTIDE SEQUENCE</scope>
    <source>
        <strain evidence="1">YG-Jan2019</strain>
    </source>
</reference>
<gene>
    <name evidence="1" type="ORF">DPEC_G00087860</name>
</gene>
<proteinExistence type="predicted"/>
<organism evidence="1 2">
    <name type="scientific">Dallia pectoralis</name>
    <name type="common">Alaska blackfish</name>
    <dbReference type="NCBI Taxonomy" id="75939"/>
    <lineage>
        <taxon>Eukaryota</taxon>
        <taxon>Metazoa</taxon>
        <taxon>Chordata</taxon>
        <taxon>Craniata</taxon>
        <taxon>Vertebrata</taxon>
        <taxon>Euteleostomi</taxon>
        <taxon>Actinopterygii</taxon>
        <taxon>Neopterygii</taxon>
        <taxon>Teleostei</taxon>
        <taxon>Protacanthopterygii</taxon>
        <taxon>Esociformes</taxon>
        <taxon>Umbridae</taxon>
        <taxon>Dallia</taxon>
    </lineage>
</organism>